<accession>A0A0F9GN96</accession>
<organism evidence="3">
    <name type="scientific">marine sediment metagenome</name>
    <dbReference type="NCBI Taxonomy" id="412755"/>
    <lineage>
        <taxon>unclassified sequences</taxon>
        <taxon>metagenomes</taxon>
        <taxon>ecological metagenomes</taxon>
    </lineage>
</organism>
<feature type="compositionally biased region" description="Low complexity" evidence="1">
    <location>
        <begin position="485"/>
        <end position="500"/>
    </location>
</feature>
<evidence type="ECO:0000256" key="1">
    <source>
        <dbReference type="SAM" id="MobiDB-lite"/>
    </source>
</evidence>
<dbReference type="Pfam" id="PF06381">
    <property type="entry name" value="Phage_portal_3"/>
    <property type="match status" value="1"/>
</dbReference>
<dbReference type="InterPro" id="IPR024459">
    <property type="entry name" value="Acb1-like_N"/>
</dbReference>
<evidence type="ECO:0000259" key="2">
    <source>
        <dbReference type="Pfam" id="PF06381"/>
    </source>
</evidence>
<feature type="domain" description="Anti-CBASS protein Acb1-like N-terminal" evidence="2">
    <location>
        <begin position="82"/>
        <end position="426"/>
    </location>
</feature>
<dbReference type="AlphaFoldDB" id="A0A0F9GN96"/>
<name>A0A0F9GN96_9ZZZZ</name>
<feature type="region of interest" description="Disordered" evidence="1">
    <location>
        <begin position="470"/>
        <end position="500"/>
    </location>
</feature>
<evidence type="ECO:0000313" key="3">
    <source>
        <dbReference type="EMBL" id="KKM00249.1"/>
    </source>
</evidence>
<comment type="caution">
    <text evidence="3">The sequence shown here is derived from an EMBL/GenBank/DDBJ whole genome shotgun (WGS) entry which is preliminary data.</text>
</comment>
<dbReference type="EMBL" id="LAZR01017477">
    <property type="protein sequence ID" value="KKM00249.1"/>
    <property type="molecule type" value="Genomic_DNA"/>
</dbReference>
<reference evidence="3" key="1">
    <citation type="journal article" date="2015" name="Nature">
        <title>Complex archaea that bridge the gap between prokaryotes and eukaryotes.</title>
        <authorList>
            <person name="Spang A."/>
            <person name="Saw J.H."/>
            <person name="Jorgensen S.L."/>
            <person name="Zaremba-Niedzwiedzka K."/>
            <person name="Martijn J."/>
            <person name="Lind A.E."/>
            <person name="van Eijk R."/>
            <person name="Schleper C."/>
            <person name="Guy L."/>
            <person name="Ettema T.J."/>
        </authorList>
    </citation>
    <scope>NUCLEOTIDE SEQUENCE</scope>
</reference>
<sequence length="500" mass="56905">MIRNKANSRSITATDLQLSAKGAATLRRIEALQRLMPSETSRASLAARMGEQYKGVRKVYEALGYPEEQDLTFSYFLNKWDRQDIATSVINKPVNKTWSGILNVTEEGALEGESVLAKEWKELNRRLKVKKELVKLDALDGIGQYALLLFGFNDVQNKEQFKRPAGKKLKLNYIRAISEGTSKVVEWEEDSSNERFGQPKFYEIEIGQPTDNENTTLITNIKIHHSRILHVASGSLTSNIYGRSRLKSIVNRLEDLEKLLGGSAEMYWRGARPGYHAKPDENYKMTTETEDALDEELDKYEHDLRRILYAQGIDLKSLETQISDPKGHVEVQHEAIAAETGIPKRILVGSERGELSSSQDKDQWLGLIADRRENYAEPEIFEPFIDKCMDHGILTEHEFTIIWSDLFAQSEKEKVDIGKVRADALETYLKSPLAVELFPIELGIKHFLGLNKDQIEEFMENVDVEALKEDESMKGIEEELEEENNTNSIPSTNSNGKHKL</sequence>
<proteinExistence type="predicted"/>
<protein>
    <recommendedName>
        <fullName evidence="2">Anti-CBASS protein Acb1-like N-terminal domain-containing protein</fullName>
    </recommendedName>
</protein>
<gene>
    <name evidence="3" type="ORF">LCGC14_1806320</name>
</gene>